<evidence type="ECO:0000313" key="1">
    <source>
        <dbReference type="EMBL" id="KAL2609964.1"/>
    </source>
</evidence>
<keyword evidence="2" id="KW-1185">Reference proteome</keyword>
<organism evidence="1 2">
    <name type="scientific">Riccia fluitans</name>
    <dbReference type="NCBI Taxonomy" id="41844"/>
    <lineage>
        <taxon>Eukaryota</taxon>
        <taxon>Viridiplantae</taxon>
        <taxon>Streptophyta</taxon>
        <taxon>Embryophyta</taxon>
        <taxon>Marchantiophyta</taxon>
        <taxon>Marchantiopsida</taxon>
        <taxon>Marchantiidae</taxon>
        <taxon>Marchantiales</taxon>
        <taxon>Ricciaceae</taxon>
        <taxon>Riccia</taxon>
    </lineage>
</organism>
<protein>
    <submittedName>
        <fullName evidence="1">Uncharacterized protein</fullName>
    </submittedName>
</protein>
<dbReference type="EMBL" id="JBHFFA010000008">
    <property type="protein sequence ID" value="KAL2609964.1"/>
    <property type="molecule type" value="Genomic_DNA"/>
</dbReference>
<dbReference type="AlphaFoldDB" id="A0ABD1XLZ1"/>
<proteinExistence type="predicted"/>
<gene>
    <name evidence="1" type="ORF">R1flu_028537</name>
</gene>
<accession>A0ABD1XLZ1</accession>
<dbReference type="Proteomes" id="UP001605036">
    <property type="component" value="Unassembled WGS sequence"/>
</dbReference>
<sequence>MERATKQQMGRATSKTSPNKDIEVSVTICQAGENIPGEIFKKMTAYLHNQAECGIISVERDDTNLQLHLLCVLIVKSTSTQRIKAAIYAAIGGQKADL</sequence>
<comment type="caution">
    <text evidence="1">The sequence shown here is derived from an EMBL/GenBank/DDBJ whole genome shotgun (WGS) entry which is preliminary data.</text>
</comment>
<reference evidence="1 2" key="1">
    <citation type="submission" date="2024-09" db="EMBL/GenBank/DDBJ databases">
        <title>Chromosome-scale assembly of Riccia fluitans.</title>
        <authorList>
            <person name="Paukszto L."/>
            <person name="Sawicki J."/>
            <person name="Karawczyk K."/>
            <person name="Piernik-Szablinska J."/>
            <person name="Szczecinska M."/>
            <person name="Mazdziarz M."/>
        </authorList>
    </citation>
    <scope>NUCLEOTIDE SEQUENCE [LARGE SCALE GENOMIC DNA]</scope>
    <source>
        <strain evidence="1">Rf_01</strain>
        <tissue evidence="1">Aerial parts of the thallus</tissue>
    </source>
</reference>
<name>A0ABD1XLZ1_9MARC</name>
<evidence type="ECO:0000313" key="2">
    <source>
        <dbReference type="Proteomes" id="UP001605036"/>
    </source>
</evidence>